<reference evidence="3" key="1">
    <citation type="submission" date="2016-12" db="EMBL/GenBank/DDBJ databases">
        <title>Draft Genome Sequences od Carboxydothermus pertinax and islandicus, Hydrogenogenic Carboxydotrophic Bacteria.</title>
        <authorList>
            <person name="Fukuyama Y."/>
            <person name="Ohmae K."/>
            <person name="Yoneda Y."/>
            <person name="Yoshida T."/>
            <person name="Sako Y."/>
        </authorList>
    </citation>
    <scope>NUCLEOTIDE SEQUENCE [LARGE SCALE GENOMIC DNA]</scope>
    <source>
        <strain evidence="3">Ug1</strain>
    </source>
</reference>
<dbReference type="RefSeq" id="WP_075859232.1">
    <property type="nucleotide sequence ID" value="NZ_BDJK01000019.1"/>
</dbReference>
<accession>A0A1L8CV16</accession>
<evidence type="ECO:0000313" key="3">
    <source>
        <dbReference type="Proteomes" id="UP000187485"/>
    </source>
</evidence>
<feature type="signal peptide" evidence="1">
    <location>
        <begin position="1"/>
        <end position="23"/>
    </location>
</feature>
<dbReference type="AlphaFoldDB" id="A0A1L8CV16"/>
<dbReference type="Proteomes" id="UP000187485">
    <property type="component" value="Unassembled WGS sequence"/>
</dbReference>
<comment type="caution">
    <text evidence="2">The sequence shown here is derived from an EMBL/GenBank/DDBJ whole genome shotgun (WGS) entry which is preliminary data.</text>
</comment>
<sequence>MKKLIAVVLTLSLVVAFAGFALAEEGTTPTVTDTTYTTVTNTTVTNATYNNTVTDTTYNTNSVAGTTYPQPAVSMAVYTFAGVVAYNKDGVFTVAKMNKNVTISKSFTVVDPAAVKVTGNKGLKIFTLVEKKAGKKIVSVPKFVKYTVKDLASIPVGAKVVVKYDAQGTLKEVKVVGGIVNKKEMQDLMKMKRDTAKTVVALKAKVQIEIKAKVQAEKANGKRKK</sequence>
<feature type="chain" id="PRO_5013063883" evidence="1">
    <location>
        <begin position="24"/>
        <end position="225"/>
    </location>
</feature>
<keyword evidence="1" id="KW-0732">Signal</keyword>
<keyword evidence="3" id="KW-1185">Reference proteome</keyword>
<protein>
    <submittedName>
        <fullName evidence="2">Uncharacterized protein</fullName>
    </submittedName>
</protein>
<evidence type="ECO:0000256" key="1">
    <source>
        <dbReference type="SAM" id="SignalP"/>
    </source>
</evidence>
<dbReference type="EMBL" id="BDJK01000019">
    <property type="protein sequence ID" value="GAV22768.1"/>
    <property type="molecule type" value="Genomic_DNA"/>
</dbReference>
<evidence type="ECO:0000313" key="2">
    <source>
        <dbReference type="EMBL" id="GAV22768.1"/>
    </source>
</evidence>
<name>A0A1L8CV16_9THEO</name>
<organism evidence="2 3">
    <name type="scientific">Carboxydothermus pertinax</name>
    <dbReference type="NCBI Taxonomy" id="870242"/>
    <lineage>
        <taxon>Bacteria</taxon>
        <taxon>Bacillati</taxon>
        <taxon>Bacillota</taxon>
        <taxon>Clostridia</taxon>
        <taxon>Thermoanaerobacterales</taxon>
        <taxon>Thermoanaerobacteraceae</taxon>
        <taxon>Carboxydothermus</taxon>
    </lineage>
</organism>
<gene>
    <name evidence="2" type="ORF">cpu_12780</name>
</gene>
<dbReference type="OrthoDB" id="9841067at2"/>
<proteinExistence type="predicted"/>
<dbReference type="STRING" id="870242.cpu_12780"/>